<evidence type="ECO:0000259" key="4">
    <source>
        <dbReference type="PROSITE" id="PS51986"/>
    </source>
</evidence>
<evidence type="ECO:0000256" key="3">
    <source>
        <dbReference type="ARBA" id="ARBA00022840"/>
    </source>
</evidence>
<dbReference type="GO" id="GO:0006542">
    <property type="term" value="P:glutamine biosynthetic process"/>
    <property type="evidence" value="ECO:0007669"/>
    <property type="project" value="InterPro"/>
</dbReference>
<reference evidence="6" key="1">
    <citation type="submission" date="2018-05" db="EMBL/GenBank/DDBJ databases">
        <authorList>
            <person name="Lanie J.A."/>
            <person name="Ng W.-L."/>
            <person name="Kazmierczak K.M."/>
            <person name="Andrzejewski T.M."/>
            <person name="Davidsen T.M."/>
            <person name="Wayne K.J."/>
            <person name="Tettelin H."/>
            <person name="Glass J.I."/>
            <person name="Rusch D."/>
            <person name="Podicherti R."/>
            <person name="Tsui H.-C.T."/>
            <person name="Winkler M.E."/>
        </authorList>
    </citation>
    <scope>NUCLEOTIDE SEQUENCE</scope>
</reference>
<evidence type="ECO:0000256" key="1">
    <source>
        <dbReference type="ARBA" id="ARBA00022598"/>
    </source>
</evidence>
<dbReference type="Gene3D" id="3.10.20.70">
    <property type="entry name" value="Glutamine synthetase, N-terminal domain"/>
    <property type="match status" value="1"/>
</dbReference>
<dbReference type="PROSITE" id="PS51987">
    <property type="entry name" value="GS_CATALYTIC"/>
    <property type="match status" value="1"/>
</dbReference>
<dbReference type="SUPFAM" id="SSF55931">
    <property type="entry name" value="Glutamine synthetase/guanido kinase"/>
    <property type="match status" value="1"/>
</dbReference>
<dbReference type="GO" id="GO:0004356">
    <property type="term" value="F:glutamine synthetase activity"/>
    <property type="evidence" value="ECO:0007669"/>
    <property type="project" value="InterPro"/>
</dbReference>
<dbReference type="PANTHER" id="PTHR43785">
    <property type="entry name" value="GAMMA-GLUTAMYLPUTRESCINE SYNTHETASE"/>
    <property type="match status" value="1"/>
</dbReference>
<protein>
    <submittedName>
        <fullName evidence="6">Uncharacterized protein</fullName>
    </submittedName>
</protein>
<dbReference type="PROSITE" id="PS51986">
    <property type="entry name" value="GS_BETA_GRASP"/>
    <property type="match status" value="1"/>
</dbReference>
<dbReference type="InterPro" id="IPR008147">
    <property type="entry name" value="Gln_synt_N"/>
</dbReference>
<dbReference type="GO" id="GO:0005524">
    <property type="term" value="F:ATP binding"/>
    <property type="evidence" value="ECO:0007669"/>
    <property type="project" value="UniProtKB-KW"/>
</dbReference>
<dbReference type="EMBL" id="UINC01007863">
    <property type="protein sequence ID" value="SVA35421.1"/>
    <property type="molecule type" value="Genomic_DNA"/>
</dbReference>
<dbReference type="SMART" id="SM01230">
    <property type="entry name" value="Gln-synt_C"/>
    <property type="match status" value="1"/>
</dbReference>
<proteinExistence type="predicted"/>
<feature type="non-terminal residue" evidence="6">
    <location>
        <position position="442"/>
    </location>
</feature>
<evidence type="ECO:0000313" key="6">
    <source>
        <dbReference type="EMBL" id="SVA35421.1"/>
    </source>
</evidence>
<keyword evidence="3" id="KW-0067">ATP-binding</keyword>
<dbReference type="Gene3D" id="3.30.590.10">
    <property type="entry name" value="Glutamine synthetase/guanido kinase, catalytic domain"/>
    <property type="match status" value="1"/>
</dbReference>
<dbReference type="InterPro" id="IPR014746">
    <property type="entry name" value="Gln_synth/guanido_kin_cat_dom"/>
</dbReference>
<dbReference type="InterPro" id="IPR036651">
    <property type="entry name" value="Gln_synt_N_sf"/>
</dbReference>
<feature type="domain" description="GS beta-grasp" evidence="4">
    <location>
        <begin position="32"/>
        <end position="133"/>
    </location>
</feature>
<dbReference type="SUPFAM" id="SSF54368">
    <property type="entry name" value="Glutamine synthetase, N-terminal domain"/>
    <property type="match status" value="1"/>
</dbReference>
<sequence length="442" mass="49196">MEPTPAFIEKHELWSDDQVRLSAQIQRRVEVENLKLIRLAWSDTHGASRAKAVSVPAFFDALRHGYNINVATFTLDAAGGRVFASFTKGGGMELDEMTGSPNLTIVPDPATFRILPWAPDIGWILCDQYFNDGRQFHFSSRQLLRRQLERLEEKGKSLIVGLEVEWYLARLEDGIIGNENIGEPGTRGQALKTLPLEPGYSYHSESNLDVMQPVLSELAETYEKLDLPLRSMENEWGPGQVECTFSPSEAMRAADDYFLFRTATRQVCRRLGHFATFMCRPALKGYYSSGWHLHQSIIEKVSGQNLFMPDNSDLLLSSFGSSFLAGLLNNAIPSAIFSVPTINGYRRFQPNSLAPTRATWGFDHRGAMIRVLGGVGDPSTRIENRIGEPAANPYLYIASQIVAGLEGVESNLTPWQPDDEPYTAERPLLPASLGQALSALQN</sequence>
<evidence type="ECO:0000256" key="2">
    <source>
        <dbReference type="ARBA" id="ARBA00022741"/>
    </source>
</evidence>
<feature type="domain" description="GS catalytic" evidence="5">
    <location>
        <begin position="140"/>
        <end position="442"/>
    </location>
</feature>
<dbReference type="InterPro" id="IPR008146">
    <property type="entry name" value="Gln_synth_cat_dom"/>
</dbReference>
<keyword evidence="1" id="KW-0436">Ligase</keyword>
<dbReference type="AlphaFoldDB" id="A0A381V5Z5"/>
<organism evidence="6">
    <name type="scientific">marine metagenome</name>
    <dbReference type="NCBI Taxonomy" id="408172"/>
    <lineage>
        <taxon>unclassified sequences</taxon>
        <taxon>metagenomes</taxon>
        <taxon>ecological metagenomes</taxon>
    </lineage>
</organism>
<evidence type="ECO:0000259" key="5">
    <source>
        <dbReference type="PROSITE" id="PS51987"/>
    </source>
</evidence>
<name>A0A381V5Z5_9ZZZZ</name>
<accession>A0A381V5Z5</accession>
<gene>
    <name evidence="6" type="ORF">METZ01_LOCUS88275</name>
</gene>
<dbReference type="PANTHER" id="PTHR43785:SF12">
    <property type="entry name" value="TYPE-1 GLUTAMINE SYNTHETASE 2"/>
    <property type="match status" value="1"/>
</dbReference>
<keyword evidence="2" id="KW-0547">Nucleotide-binding</keyword>
<dbReference type="Pfam" id="PF00120">
    <property type="entry name" value="Gln-synt_C"/>
    <property type="match status" value="1"/>
</dbReference>